<evidence type="ECO:0000313" key="1">
    <source>
        <dbReference type="EMBL" id="USU93867.1"/>
    </source>
</evidence>
<dbReference type="AlphaFoldDB" id="A0AAE9S9Y7"/>
<sequence>MSLPQNWDVLKNELEGITYAHLCNYIKTCPVHKQQTLLSCLSMYIHLLSIPLNNGDSSGLYTALMQIRIHLCTRLLFDSAKQYYLYILDVIYFFQSVNYISKSFLPPTKIANKTEYESLKLAPLSTEILEKIATQNNSQKLALLIKKHCTPELETHINSYMKTLNENALQSFRMSATSFFSSIKSGYEWSKSQTYIENTLAKYNIELNLRSTKDRPTSKSLYYSLYSFFSYLLDTGKIPREVDLPLYQPRARSLFSEKLADKNSRRLNKSIDVIKSHLNPESYRIIEKEIGNLCNARFKIDVANDLIKYIELIKKPINNRDNKLVLNEFHTISCHISKIYVFKGAKNRINTLATIIEQVSRESVILPRLTTELRYNELRKNQLPKLAMQKIAVKLSSAEALEEALNKYCSTKVRQRLLDFVNSYKPKERKAYRKPLIDFLNQVSDSSMDWEKSPEKIQSELMNYRDNLLSEVDRSTAYQRYNNLTNALKVLIEHGLLASTTYIPKNIKKSSNVEKYNNNPLILQVNLRDEENHQHFSSSKEFITFVQSSLSNNLDYLVTVSREIIARGYAKYLSKDEVISRSKGITKFSPESNFENQHPVDYFDIKSFNIYPTENKVAYFDYFFDELVRNERPHNIENLKFGTDILEYFGLTPLIASAMQIVITEELGFNPHSLYEAAISSPHRGEVFILVNDEGSVRVKVYKKRAKHIRQVSAKGSNKPLNQLQPEEIDAAACFKMALEMSERTRKSLNSKYLWTCLLLGTPAALPWSTTFQGAFNKIRHLAYEKSGSEELKAATLKKVRCSKGVLIYLESKGDTLKATNYFGNQVKTALKSYIPKYLSELIYRVKIRTFQNILLYMSLSEHDSSFDILNLTKESYIARLEQAFKNPDMGGPLFSKLTIQSTMSKETSPTYFCLSQENIILALKYIKEGTDDQLKADCEDVIRKLSEGSTHLKDMLRKAHKALKG</sequence>
<dbReference type="RefSeq" id="WP_004663612.1">
    <property type="nucleotide sequence ID" value="NZ_CP029610.1"/>
</dbReference>
<proteinExistence type="predicted"/>
<dbReference type="GeneID" id="92836193"/>
<gene>
    <name evidence="1" type="ORF">MWH18_16195</name>
</gene>
<accession>A0AAE9S9Y7</accession>
<name>A0AAE9S9Y7_ACIPI</name>
<reference evidence="1" key="1">
    <citation type="submission" date="2022-04" db="EMBL/GenBank/DDBJ databases">
        <title>Emergence of ST220 Acinetobacter pittii strain in bloodstream infection, which co-producing chromosomal NDM-1 and OXA-820 carbapenemases.</title>
        <authorList>
            <person name="Tian C."/>
            <person name="Xing M."/>
            <person name="Fu L."/>
            <person name="Xia D."/>
        </authorList>
    </citation>
    <scope>NUCLEOTIDE SEQUENCE</scope>
    <source>
        <strain evidence="1">TCM</strain>
    </source>
</reference>
<dbReference type="EMBL" id="CP095407">
    <property type="protein sequence ID" value="USU93867.1"/>
    <property type="molecule type" value="Genomic_DNA"/>
</dbReference>
<protein>
    <submittedName>
        <fullName evidence="1">Uncharacterized protein</fullName>
    </submittedName>
</protein>
<evidence type="ECO:0000313" key="2">
    <source>
        <dbReference type="Proteomes" id="UP001055514"/>
    </source>
</evidence>
<organism evidence="1 2">
    <name type="scientific">Acinetobacter pittii</name>
    <name type="common">Acinetobacter genomosp. 3</name>
    <dbReference type="NCBI Taxonomy" id="48296"/>
    <lineage>
        <taxon>Bacteria</taxon>
        <taxon>Pseudomonadati</taxon>
        <taxon>Pseudomonadota</taxon>
        <taxon>Gammaproteobacteria</taxon>
        <taxon>Moraxellales</taxon>
        <taxon>Moraxellaceae</taxon>
        <taxon>Acinetobacter</taxon>
        <taxon>Acinetobacter calcoaceticus/baumannii complex</taxon>
    </lineage>
</organism>
<dbReference type="Proteomes" id="UP001055514">
    <property type="component" value="Chromosome"/>
</dbReference>